<proteinExistence type="predicted"/>
<dbReference type="EMBL" id="JAPUUL010002513">
    <property type="protein sequence ID" value="KAJ8125194.1"/>
    <property type="molecule type" value="Genomic_DNA"/>
</dbReference>
<gene>
    <name evidence="1" type="ORF">O1611_g8447</name>
</gene>
<evidence type="ECO:0000313" key="2">
    <source>
        <dbReference type="Proteomes" id="UP001153332"/>
    </source>
</evidence>
<accession>A0ACC2JCH1</accession>
<name>A0ACC2JCH1_9PEZI</name>
<comment type="caution">
    <text evidence="1">The sequence shown here is derived from an EMBL/GenBank/DDBJ whole genome shotgun (WGS) entry which is preliminary data.</text>
</comment>
<keyword evidence="2" id="KW-1185">Reference proteome</keyword>
<organism evidence="1 2">
    <name type="scientific">Lasiodiplodia mahajangana</name>
    <dbReference type="NCBI Taxonomy" id="1108764"/>
    <lineage>
        <taxon>Eukaryota</taxon>
        <taxon>Fungi</taxon>
        <taxon>Dikarya</taxon>
        <taxon>Ascomycota</taxon>
        <taxon>Pezizomycotina</taxon>
        <taxon>Dothideomycetes</taxon>
        <taxon>Dothideomycetes incertae sedis</taxon>
        <taxon>Botryosphaeriales</taxon>
        <taxon>Botryosphaeriaceae</taxon>
        <taxon>Lasiodiplodia</taxon>
    </lineage>
</organism>
<evidence type="ECO:0000313" key="1">
    <source>
        <dbReference type="EMBL" id="KAJ8125194.1"/>
    </source>
</evidence>
<sequence>MELIAELEQEKRGIYAGAVGYFGYNSVDAKGVEKEGAMDTCIALRTMMVKDGVAYLQAGELIPMFSGEYVTDITGSSIGGGIVFDSDEYEEWMETMNKLGANMHCITSAENLYAKRQSA</sequence>
<dbReference type="Proteomes" id="UP001153332">
    <property type="component" value="Unassembled WGS sequence"/>
</dbReference>
<protein>
    <submittedName>
        <fullName evidence="1">Uncharacterized protein</fullName>
    </submittedName>
</protein>
<reference evidence="1" key="1">
    <citation type="submission" date="2022-12" db="EMBL/GenBank/DDBJ databases">
        <title>Genome Sequence of Lasiodiplodia mahajangana.</title>
        <authorList>
            <person name="Buettner E."/>
        </authorList>
    </citation>
    <scope>NUCLEOTIDE SEQUENCE</scope>
    <source>
        <strain evidence="1">VT137</strain>
    </source>
</reference>